<feature type="domain" description="HNH nuclease" evidence="2">
    <location>
        <begin position="376"/>
        <end position="427"/>
    </location>
</feature>
<dbReference type="InterPro" id="IPR003870">
    <property type="entry name" value="DUF222"/>
</dbReference>
<dbReference type="CDD" id="cd00085">
    <property type="entry name" value="HNHc"/>
    <property type="match status" value="1"/>
</dbReference>
<sequence>MFDTVFAGLDDSALIAAIGQSAREEAQAGARKFAAIAQLAHLSVTEDQEHDHWVYDSWAAAASEIGAALNIGHKRASGQMRIAVALRDRLPRIAALYLQGRLSTRLICEITWRTRLVEDTQLLALLDAALAGQAQRWGPLSDERLTRAVDAVINRYDPDAVIRAKQVLTTRDFRIGTLQDPDALVTVWGQLLGCDAEVLSARITAMLKGVCDDDPRTIGERRSCAVGAIIQGHDRLPCRCGSPDCPASAPTSSNVVITVIADPAAVEAAQKLIAAEDRAQQSQQAHRAEPAPRPFRQDESSAPGSDSVADPQPNPEPDPEVPNPRPCDQDSGVALLPGATILPIAALAEAIRNGAAIKQLWLPGGDPEPHYRPSAKLAAFVRARDLFCRFPGCTVPAQRCDIDHVVPWPHGPTHASNLNCTCRTHHLGKTFWDGWRDEQSPDGTVTWTTPAAQRYTTVPASRLLFPRWNTTTTELPPLTPPRPTPTASPRCRNDDAPAPPRTPHASKPNATTTPPHGARRARARAPPRTTATTRRPSDTTSMTKAPMTLSGYPGLREYGSRGSPRQTAARTHARQGAGQSARPPRCLVVRTEVGRFPGAGLP</sequence>
<dbReference type="InterPro" id="IPR003615">
    <property type="entry name" value="HNH_nuc"/>
</dbReference>
<organism evidence="3 4">
    <name type="scientific">Mycolicibacterium doricum</name>
    <dbReference type="NCBI Taxonomy" id="126673"/>
    <lineage>
        <taxon>Bacteria</taxon>
        <taxon>Bacillati</taxon>
        <taxon>Actinomycetota</taxon>
        <taxon>Actinomycetes</taxon>
        <taxon>Mycobacteriales</taxon>
        <taxon>Mycobacteriaceae</taxon>
        <taxon>Mycolicibacterium</taxon>
    </lineage>
</organism>
<dbReference type="SMART" id="SM00507">
    <property type="entry name" value="HNHc"/>
    <property type="match status" value="1"/>
</dbReference>
<name>A0A7I7VVE8_9MYCO</name>
<dbReference type="AlphaFoldDB" id="A0A7I7VVE8"/>
<dbReference type="Pfam" id="PF02720">
    <property type="entry name" value="DUF222"/>
    <property type="match status" value="1"/>
</dbReference>
<dbReference type="Proteomes" id="UP000467201">
    <property type="component" value="Chromosome"/>
</dbReference>
<feature type="compositionally biased region" description="Pro residues" evidence="1">
    <location>
        <begin position="477"/>
        <end position="486"/>
    </location>
</feature>
<accession>A0A7I7VVE8</accession>
<proteinExistence type="predicted"/>
<gene>
    <name evidence="3" type="ORF">MDOR_34430</name>
</gene>
<protein>
    <recommendedName>
        <fullName evidence="2">HNH nuclease domain-containing protein</fullName>
    </recommendedName>
</protein>
<dbReference type="EMBL" id="AP022605">
    <property type="protein sequence ID" value="BBZ09274.1"/>
    <property type="molecule type" value="Genomic_DNA"/>
</dbReference>
<evidence type="ECO:0000313" key="3">
    <source>
        <dbReference type="EMBL" id="BBZ09274.1"/>
    </source>
</evidence>
<evidence type="ECO:0000256" key="1">
    <source>
        <dbReference type="SAM" id="MobiDB-lite"/>
    </source>
</evidence>
<dbReference type="Gene3D" id="1.10.30.50">
    <property type="match status" value="1"/>
</dbReference>
<evidence type="ECO:0000259" key="2">
    <source>
        <dbReference type="SMART" id="SM00507"/>
    </source>
</evidence>
<feature type="region of interest" description="Disordered" evidence="1">
    <location>
        <begin position="276"/>
        <end position="332"/>
    </location>
</feature>
<reference evidence="3 4" key="1">
    <citation type="journal article" date="2019" name="Emerg. Microbes Infect.">
        <title>Comprehensive subspecies identification of 175 nontuberculous mycobacteria species based on 7547 genomic profiles.</title>
        <authorList>
            <person name="Matsumoto Y."/>
            <person name="Kinjo T."/>
            <person name="Motooka D."/>
            <person name="Nabeya D."/>
            <person name="Jung N."/>
            <person name="Uechi K."/>
            <person name="Horii T."/>
            <person name="Iida T."/>
            <person name="Fujita J."/>
            <person name="Nakamura S."/>
        </authorList>
    </citation>
    <scope>NUCLEOTIDE SEQUENCE [LARGE SCALE GENOMIC DNA]</scope>
    <source>
        <strain evidence="3 4">JCM 12405</strain>
    </source>
</reference>
<evidence type="ECO:0000313" key="4">
    <source>
        <dbReference type="Proteomes" id="UP000467201"/>
    </source>
</evidence>
<dbReference type="KEGG" id="mdr:MDOR_34430"/>
<feature type="compositionally biased region" description="Pro residues" evidence="1">
    <location>
        <begin position="312"/>
        <end position="325"/>
    </location>
</feature>
<feature type="compositionally biased region" description="Basic and acidic residues" evidence="1">
    <location>
        <begin position="286"/>
        <end position="299"/>
    </location>
</feature>
<feature type="region of interest" description="Disordered" evidence="1">
    <location>
        <begin position="466"/>
        <end position="585"/>
    </location>
</feature>